<feature type="domain" description="Tc1-like transposase DDE" evidence="1">
    <location>
        <begin position="64"/>
        <end position="208"/>
    </location>
</feature>
<evidence type="ECO:0000259" key="1">
    <source>
        <dbReference type="Pfam" id="PF13358"/>
    </source>
</evidence>
<dbReference type="Gene3D" id="3.30.420.10">
    <property type="entry name" value="Ribonuclease H-like superfamily/Ribonuclease H"/>
    <property type="match status" value="1"/>
</dbReference>
<dbReference type="PANTHER" id="PTHR46564">
    <property type="entry name" value="TRANSPOSASE"/>
    <property type="match status" value="1"/>
</dbReference>
<gene>
    <name evidence="2" type="ORF">PACLA_8A017655</name>
</gene>
<dbReference type="InterPro" id="IPR038717">
    <property type="entry name" value="Tc1-like_DDE_dom"/>
</dbReference>
<dbReference type="EMBL" id="CACRXK020005898">
    <property type="protein sequence ID" value="CAB4007750.1"/>
    <property type="molecule type" value="Genomic_DNA"/>
</dbReference>
<comment type="caution">
    <text evidence="2">The sequence shown here is derived from an EMBL/GenBank/DDBJ whole genome shotgun (WGS) entry which is preliminary data.</text>
</comment>
<protein>
    <recommendedName>
        <fullName evidence="1">Tc1-like transposase DDE domain-containing protein</fullName>
    </recommendedName>
</protein>
<organism evidence="2 3">
    <name type="scientific">Paramuricea clavata</name>
    <name type="common">Red gorgonian</name>
    <name type="synonym">Violescent sea-whip</name>
    <dbReference type="NCBI Taxonomy" id="317549"/>
    <lineage>
        <taxon>Eukaryota</taxon>
        <taxon>Metazoa</taxon>
        <taxon>Cnidaria</taxon>
        <taxon>Anthozoa</taxon>
        <taxon>Octocorallia</taxon>
        <taxon>Malacalcyonacea</taxon>
        <taxon>Plexauridae</taxon>
        <taxon>Paramuricea</taxon>
    </lineage>
</organism>
<dbReference type="Proteomes" id="UP001152795">
    <property type="component" value="Unassembled WGS sequence"/>
</dbReference>
<dbReference type="PANTHER" id="PTHR46564:SF1">
    <property type="entry name" value="TRANSPOSASE"/>
    <property type="match status" value="1"/>
</dbReference>
<name>A0A6S7HWJ1_PARCT</name>
<dbReference type="InterPro" id="IPR036397">
    <property type="entry name" value="RNaseH_sf"/>
</dbReference>
<dbReference type="OrthoDB" id="2266637at2759"/>
<reference evidence="2" key="1">
    <citation type="submission" date="2020-04" db="EMBL/GenBank/DDBJ databases">
        <authorList>
            <person name="Alioto T."/>
            <person name="Alioto T."/>
            <person name="Gomez Garrido J."/>
        </authorList>
    </citation>
    <scope>NUCLEOTIDE SEQUENCE</scope>
    <source>
        <strain evidence="2">A484AB</strain>
    </source>
</reference>
<evidence type="ECO:0000313" key="3">
    <source>
        <dbReference type="Proteomes" id="UP001152795"/>
    </source>
</evidence>
<dbReference type="Pfam" id="PF13358">
    <property type="entry name" value="DDE_3"/>
    <property type="match status" value="1"/>
</dbReference>
<proteinExistence type="predicted"/>
<keyword evidence="3" id="KW-1185">Reference proteome</keyword>
<evidence type="ECO:0000313" key="2">
    <source>
        <dbReference type="EMBL" id="CAB4007750.1"/>
    </source>
</evidence>
<accession>A0A6S7HWJ1</accession>
<dbReference type="AlphaFoldDB" id="A0A6S7HWJ1"/>
<dbReference type="GO" id="GO:0003676">
    <property type="term" value="F:nucleic acid binding"/>
    <property type="evidence" value="ECO:0007669"/>
    <property type="project" value="InterPro"/>
</dbReference>
<sequence>MRKYSLLDYDSILYEDIWIEEITSGKLLGITIWGNARHELIDPLLKLQKRAARLALTRKDPYKIKFFDECGLKLPSASNRNYGHALRGERAVEFSRYLETANVTVNLMASMAGVCYANTVDGPADTVDFLNFFEEAYNSIDPITNEPCLKAEDIIVMDNAPTHHNAGGQILSEFLQELGIELVYMPAYSPDFNPVENVFDKLRTLMKYQFIHAI</sequence>